<gene>
    <name evidence="2" type="ORF">H9874_09930</name>
</gene>
<dbReference type="Pfam" id="PF00773">
    <property type="entry name" value="RNB"/>
    <property type="match status" value="1"/>
</dbReference>
<sequence length="694" mass="77406">MIQGLVRYPGAGCVVEFMQGNAPQIAWVLEEQNGRLRLLLPNRRETALQTARILPWPGPAYDKNCSRDAALDILERHKSRRDVANVDPLELWELAQGEVEQAPAEWFAELALSEPDMDAVAACGHALLQAKSHFKFNPPNFEVYPESVVAARLAEQEAARKREELVGKGSAFIRLLWDIHQKKSKASPEAAADALEPEVRERLRRTILSRIADPETSEDEALWKLIVKGLPDEPFMPLHLAQAWGLVPPHHNYWMDRAGYAPGDAWSEEHKEAVEELLRRADEDAQAEPTFPDRPIISIDAPTTRDVDDAFFIEARPEGGWNLTIALACPAFRWPFGEALDKAVFSRATSVYLPEATHHMLPEALGTGAYSLLAGKTRPSLLVDCAIGEDGLVTACAPRLGYAKLAANLCYEDCEAALDGGENAASPYLEQLRQALALAEAHQQRRIEKGAVIIERPDQIIRLEGEGENVTVFLEEDAPAPKAHLLVSELMVLTNAALAAWAAEHGVALLHRTQDVALPKEYAGIWKAPVDVARVVRAMAPAVLETSPRPHAGLGEAAYAPSTSPLRRYPDLINETQIISTLHDGKPRWSKEELDALLPVLNAHLDAAGQVQRFRPRYWKLLYFKQQGDRWWPAVITDENDAFVTVNLPKEQMVVRARRQFFGERTHPGQELEIRLGKVHPLHNEFQLVETREI</sequence>
<dbReference type="PANTHER" id="PTHR23355:SF42">
    <property type="entry name" value="RIBONUCLEASE II, CHLOROPLASTIC_MITOCHONDRIAL"/>
    <property type="match status" value="1"/>
</dbReference>
<dbReference type="InterPro" id="IPR001900">
    <property type="entry name" value="RNase_II/R"/>
</dbReference>
<dbReference type="SMART" id="SM00955">
    <property type="entry name" value="RNB"/>
    <property type="match status" value="1"/>
</dbReference>
<dbReference type="GO" id="GO:0006402">
    <property type="term" value="P:mRNA catabolic process"/>
    <property type="evidence" value="ECO:0007669"/>
    <property type="project" value="TreeGrafter"/>
</dbReference>
<dbReference type="GO" id="GO:0000932">
    <property type="term" value="C:P-body"/>
    <property type="evidence" value="ECO:0007669"/>
    <property type="project" value="TreeGrafter"/>
</dbReference>
<dbReference type="EMBL" id="DXGI01000373">
    <property type="protein sequence ID" value="HIW79444.1"/>
    <property type="molecule type" value="Genomic_DNA"/>
</dbReference>
<dbReference type="InterPro" id="IPR012340">
    <property type="entry name" value="NA-bd_OB-fold"/>
</dbReference>
<dbReference type="GO" id="GO:0003723">
    <property type="term" value="F:RNA binding"/>
    <property type="evidence" value="ECO:0007669"/>
    <property type="project" value="InterPro"/>
</dbReference>
<dbReference type="Proteomes" id="UP000824264">
    <property type="component" value="Unassembled WGS sequence"/>
</dbReference>
<evidence type="ECO:0000313" key="2">
    <source>
        <dbReference type="EMBL" id="HIW79444.1"/>
    </source>
</evidence>
<dbReference type="InterPro" id="IPR050180">
    <property type="entry name" value="RNR_Ribonuclease"/>
</dbReference>
<reference evidence="2" key="1">
    <citation type="journal article" date="2021" name="PeerJ">
        <title>Extensive microbial diversity within the chicken gut microbiome revealed by metagenomics and culture.</title>
        <authorList>
            <person name="Gilroy R."/>
            <person name="Ravi A."/>
            <person name="Getino M."/>
            <person name="Pursley I."/>
            <person name="Horton D.L."/>
            <person name="Alikhan N.F."/>
            <person name="Baker D."/>
            <person name="Gharbi K."/>
            <person name="Hall N."/>
            <person name="Watson M."/>
            <person name="Adriaenssens E.M."/>
            <person name="Foster-Nyarko E."/>
            <person name="Jarju S."/>
            <person name="Secka A."/>
            <person name="Antonio M."/>
            <person name="Oren A."/>
            <person name="Chaudhuri R.R."/>
            <person name="La Ragione R."/>
            <person name="Hildebrand F."/>
            <person name="Pallen M.J."/>
        </authorList>
    </citation>
    <scope>NUCLEOTIDE SEQUENCE</scope>
    <source>
        <strain evidence="2">ChiSxjej5B17-1746</strain>
    </source>
</reference>
<evidence type="ECO:0000259" key="1">
    <source>
        <dbReference type="PROSITE" id="PS50812"/>
    </source>
</evidence>
<proteinExistence type="predicted"/>
<dbReference type="AlphaFoldDB" id="A0A9D1R1A9"/>
<dbReference type="InterPro" id="IPR000313">
    <property type="entry name" value="PWWP_dom"/>
</dbReference>
<accession>A0A9D1R1A9</accession>
<feature type="domain" description="PWWP" evidence="1">
    <location>
        <begin position="618"/>
        <end position="685"/>
    </location>
</feature>
<dbReference type="SUPFAM" id="SSF50249">
    <property type="entry name" value="Nucleic acid-binding proteins"/>
    <property type="match status" value="1"/>
</dbReference>
<evidence type="ECO:0000313" key="3">
    <source>
        <dbReference type="Proteomes" id="UP000824264"/>
    </source>
</evidence>
<protein>
    <submittedName>
        <fullName evidence="2">RNB domain-containing ribonuclease</fullName>
    </submittedName>
</protein>
<reference evidence="2" key="2">
    <citation type="submission" date="2021-04" db="EMBL/GenBank/DDBJ databases">
        <authorList>
            <person name="Gilroy R."/>
        </authorList>
    </citation>
    <scope>NUCLEOTIDE SEQUENCE</scope>
    <source>
        <strain evidence="2">ChiSxjej5B17-1746</strain>
    </source>
</reference>
<comment type="caution">
    <text evidence="2">The sequence shown here is derived from an EMBL/GenBank/DDBJ whole genome shotgun (WGS) entry which is preliminary data.</text>
</comment>
<dbReference type="PROSITE" id="PS50812">
    <property type="entry name" value="PWWP"/>
    <property type="match status" value="1"/>
</dbReference>
<dbReference type="PANTHER" id="PTHR23355">
    <property type="entry name" value="RIBONUCLEASE"/>
    <property type="match status" value="1"/>
</dbReference>
<dbReference type="GO" id="GO:0000175">
    <property type="term" value="F:3'-5'-RNA exonuclease activity"/>
    <property type="evidence" value="ECO:0007669"/>
    <property type="project" value="TreeGrafter"/>
</dbReference>
<name>A0A9D1R1A9_9BACT</name>
<organism evidence="2 3">
    <name type="scientific">Candidatus Bilophila faecipullorum</name>
    <dbReference type="NCBI Taxonomy" id="2838482"/>
    <lineage>
        <taxon>Bacteria</taxon>
        <taxon>Pseudomonadati</taxon>
        <taxon>Thermodesulfobacteriota</taxon>
        <taxon>Desulfovibrionia</taxon>
        <taxon>Desulfovibrionales</taxon>
        <taxon>Desulfovibrionaceae</taxon>
        <taxon>Bilophila</taxon>
    </lineage>
</organism>